<gene>
    <name evidence="1" type="ORF">JKF63_03159</name>
</gene>
<keyword evidence="2" id="KW-1185">Reference proteome</keyword>
<name>A0A836I8M7_9TRYP</name>
<evidence type="ECO:0000313" key="2">
    <source>
        <dbReference type="Proteomes" id="UP000674318"/>
    </source>
</evidence>
<reference evidence="1 2" key="1">
    <citation type="submission" date="2021-02" db="EMBL/GenBank/DDBJ databases">
        <title>Porcisia hertigi Genome sequencing and assembly.</title>
        <authorList>
            <person name="Almutairi H."/>
            <person name="Gatherer D."/>
        </authorList>
    </citation>
    <scope>NUCLEOTIDE SEQUENCE [LARGE SCALE GENOMIC DNA]</scope>
    <source>
        <strain evidence="1 2">C119</strain>
    </source>
</reference>
<dbReference type="RefSeq" id="XP_067755624.1">
    <property type="nucleotide sequence ID" value="XM_067899180.1"/>
</dbReference>
<dbReference type="SUPFAM" id="SSF54427">
    <property type="entry name" value="NTF2-like"/>
    <property type="match status" value="1"/>
</dbReference>
<evidence type="ECO:0000313" key="1">
    <source>
        <dbReference type="EMBL" id="KAG5498870.1"/>
    </source>
</evidence>
<dbReference type="OrthoDB" id="268934at2759"/>
<organism evidence="1 2">
    <name type="scientific">Porcisia hertigi</name>
    <dbReference type="NCBI Taxonomy" id="2761500"/>
    <lineage>
        <taxon>Eukaryota</taxon>
        <taxon>Discoba</taxon>
        <taxon>Euglenozoa</taxon>
        <taxon>Kinetoplastea</taxon>
        <taxon>Metakinetoplastina</taxon>
        <taxon>Trypanosomatida</taxon>
        <taxon>Trypanosomatidae</taxon>
        <taxon>Leishmaniinae</taxon>
        <taxon>Porcisia</taxon>
    </lineage>
</organism>
<dbReference type="InterPro" id="IPR032710">
    <property type="entry name" value="NTF2-like_dom_sf"/>
</dbReference>
<dbReference type="AlphaFoldDB" id="A0A836I8M7"/>
<accession>A0A836I8M7</accession>
<dbReference type="Proteomes" id="UP000674318">
    <property type="component" value="Unassembled WGS sequence"/>
</dbReference>
<comment type="caution">
    <text evidence="1">The sequence shown here is derived from an EMBL/GenBank/DDBJ whole genome shotgun (WGS) entry which is preliminary data.</text>
</comment>
<dbReference type="EMBL" id="JAFJZO010000030">
    <property type="protein sequence ID" value="KAG5498870.1"/>
    <property type="molecule type" value="Genomic_DNA"/>
</dbReference>
<proteinExistence type="predicted"/>
<dbReference type="GeneID" id="94289257"/>
<sequence length="144" mass="16620">MAASQLVLQRYTQLISSGDLDAAFNYISDDIIYVTWLGVVEGKENVMTFLRDNLRFLHFTKNFNRWRQVQHCLDPELNRSLDKSEVGDPALFNREGYDGQGYATFERDGTMANIVKLSMQKTHVKETIVIRDNKVVLVTLMEQL</sequence>
<evidence type="ECO:0008006" key="3">
    <source>
        <dbReference type="Google" id="ProtNLM"/>
    </source>
</evidence>
<protein>
    <recommendedName>
        <fullName evidence="3">SnoaL-like domain-containing protein</fullName>
    </recommendedName>
</protein>
<dbReference type="KEGG" id="phet:94289257"/>
<dbReference type="Gene3D" id="3.10.450.50">
    <property type="match status" value="1"/>
</dbReference>